<gene>
    <name evidence="1" type="ORF">Vadar_011209</name>
</gene>
<dbReference type="EMBL" id="CM037159">
    <property type="protein sequence ID" value="KAH7865793.1"/>
    <property type="molecule type" value="Genomic_DNA"/>
</dbReference>
<sequence length="982" mass="110568">MAAVDRRRWLRRQNKVMEMPVDMVEREAEHGDKSSIQLVHVFLLIVLQYLNPALSLSSSVAGDAEIIGSVERERQALLKFKEALIDEYGRLSSWEEDQKDCCKWEGVHCSNHSMTTHVTMLDLHTSFDSYRPLRGKISPSLLELHHLRYLDLSQNFFSENSIPEFIGSLRRLQYLNLAFAGFFGPIPHVFSNLSDLRHLDLSYNNLEPNSENLEWLSNLPLLSHLDLSGVALGKVTRWVQSISNLPLLKELHLSGCSLPNITHFSSFRFNSSVSLSVIDLSSNFLSSSIFNWLFNFSSSLAYVYLGDNELKGPIPNAFGDMVSLTDLSLYRNHLEGGLPKSFANLSRLQSLNLQGNNLTEELHEFVQKLHGANNSLESLVLSHNQLKGPLPDFTSFSLLRDLYLDNNLLSGSFPKNIRNLPSLVHLVLSGNQITGSFPDLSVFPSLEDLQLQNNQLNGTVDGSIGQLHKLKYFNCAFNSLEGIITEDFFSNLSSLLDLDFSYNALTFNISSDWVPHFQLDVIKLSSCKLGPRFPEWLRTQNKLSVLDISNAAIADDIPSWLWDISPRLSYLNLSHNQINGLLPDLFLSFHLDSGIDLSNNLLTGPIPPVPANVFSLNLSKNKFGGSLSFLCTSPGNRLIYLDLSDNLLSGELPYCLSRFKNLSIVSLANNNLYGEIPSSIGLLSEIETLNLRNNNLSGELPSSLKECTQLRIIDLRGNTFTGKVPAWLGTHLTSLIVLILRSNEFDGSIPWQICHLNHIQILDLSQNHLSENIPSCFSNFTAMVKSKNSYATTIFNYRPYGRASFDDGKYVANAFVQWKGQDREYSKNLRLLKTIDLSSNRLSGKIPQQVGSLSGLHSLNLSRNTLTGNIIKEIGRMEMLESLDLSANRLSGSQLKTFTAFEFSGNPYLCGFPLPNKCLREETSIQEDEDRFITQEFYILSVMLQNKLWTLWLEIAMIMFGCGAFPRRCQNSLFIVSHWFSC</sequence>
<evidence type="ECO:0000313" key="2">
    <source>
        <dbReference type="Proteomes" id="UP000828048"/>
    </source>
</evidence>
<proteinExistence type="predicted"/>
<accession>A0ACB7ZJA9</accession>
<comment type="caution">
    <text evidence="1">The sequence shown here is derived from an EMBL/GenBank/DDBJ whole genome shotgun (WGS) entry which is preliminary data.</text>
</comment>
<name>A0ACB7ZJA9_9ERIC</name>
<keyword evidence="2" id="KW-1185">Reference proteome</keyword>
<organism evidence="1 2">
    <name type="scientific">Vaccinium darrowii</name>
    <dbReference type="NCBI Taxonomy" id="229202"/>
    <lineage>
        <taxon>Eukaryota</taxon>
        <taxon>Viridiplantae</taxon>
        <taxon>Streptophyta</taxon>
        <taxon>Embryophyta</taxon>
        <taxon>Tracheophyta</taxon>
        <taxon>Spermatophyta</taxon>
        <taxon>Magnoliopsida</taxon>
        <taxon>eudicotyledons</taxon>
        <taxon>Gunneridae</taxon>
        <taxon>Pentapetalae</taxon>
        <taxon>asterids</taxon>
        <taxon>Ericales</taxon>
        <taxon>Ericaceae</taxon>
        <taxon>Vaccinioideae</taxon>
        <taxon>Vaccinieae</taxon>
        <taxon>Vaccinium</taxon>
    </lineage>
</organism>
<reference evidence="1 2" key="1">
    <citation type="journal article" date="2021" name="Hortic Res">
        <title>High-quality reference genome and annotation aids understanding of berry development for evergreen blueberry (Vaccinium darrowii).</title>
        <authorList>
            <person name="Yu J."/>
            <person name="Hulse-Kemp A.M."/>
            <person name="Babiker E."/>
            <person name="Staton M."/>
        </authorList>
    </citation>
    <scope>NUCLEOTIDE SEQUENCE [LARGE SCALE GENOMIC DNA]</scope>
    <source>
        <strain evidence="2">cv. NJ 8807/NJ 8810</strain>
        <tissue evidence="1">Young leaf</tissue>
    </source>
</reference>
<evidence type="ECO:0000313" key="1">
    <source>
        <dbReference type="EMBL" id="KAH7865793.1"/>
    </source>
</evidence>
<dbReference type="Proteomes" id="UP000828048">
    <property type="component" value="Chromosome 9"/>
</dbReference>
<protein>
    <submittedName>
        <fullName evidence="1">Uncharacterized protein</fullName>
    </submittedName>
</protein>